<evidence type="ECO:0000313" key="1">
    <source>
        <dbReference type="EMBL" id="QKU35562.1"/>
    </source>
</evidence>
<name>A0A6N1P0R8_9VIRU</name>
<dbReference type="KEGG" id="vg:80518992"/>
<protein>
    <submittedName>
        <fullName evidence="1">Putative orfan</fullName>
    </submittedName>
</protein>
<accession>A0A6N1P0R8</accession>
<reference evidence="1" key="1">
    <citation type="submission" date="2017-01" db="EMBL/GenBank/DDBJ databases">
        <authorList>
            <person name="Assis F.L."/>
            <person name="Abrahao J.S."/>
            <person name="Silva L."/>
            <person name="Khalil J.B."/>
            <person name="Rodrigues R."/>
            <person name="Silva L.S."/>
            <person name="Arantes T."/>
            <person name="Boratto P."/>
            <person name="Andrade M."/>
            <person name="Kroon E.G."/>
            <person name="Ribeiro B."/>
            <person name="Bergier I."/>
            <person name="Seligmann H."/>
            <person name="Ghigo E."/>
            <person name="Colson P."/>
            <person name="Levasseur A."/>
            <person name="Raoult D."/>
            <person name="Scola B.L."/>
        </authorList>
    </citation>
    <scope>NUCLEOTIDE SEQUENCE</scope>
    <source>
        <strain evidence="1">Soda lake</strain>
    </source>
</reference>
<sequence length="62" mass="7056">MSANTKNPKNIGQQYIAARYLTKESVALIYTYIYIINSGMHINIKENASSYNALSNRMLKNI</sequence>
<dbReference type="EMBL" id="KY523104">
    <property type="protein sequence ID" value="QKU35562.1"/>
    <property type="molecule type" value="Genomic_DNA"/>
</dbReference>
<proteinExistence type="predicted"/>
<dbReference type="RefSeq" id="YP_010782228.1">
    <property type="nucleotide sequence ID" value="NC_075039.1"/>
</dbReference>
<organism evidence="1">
    <name type="scientific">Tupanvirus soda lake</name>
    <dbReference type="NCBI Taxonomy" id="2126985"/>
    <lineage>
        <taxon>Viruses</taxon>
        <taxon>Varidnaviria</taxon>
        <taxon>Bamfordvirae</taxon>
        <taxon>Nucleocytoviricota</taxon>
        <taxon>Megaviricetes</taxon>
        <taxon>Imitervirales</taxon>
        <taxon>Mimiviridae</taxon>
        <taxon>Megamimivirinae</taxon>
        <taxon>Tupanvirus</taxon>
        <taxon>Tupanvirus salinum</taxon>
    </lineage>
</organism>
<dbReference type="GeneID" id="80518992"/>
<reference evidence="1" key="2">
    <citation type="journal article" date="2018" name="Nat. Commun.">
        <title>Tailed giant Tupanvirus possesses the most complete translational apparatus of the known virosphere.</title>
        <authorList>
            <person name="Abrahao J."/>
            <person name="Silva L."/>
            <person name="Silva L.S."/>
            <person name="Khalil J.Y.B."/>
            <person name="Rodrigues R."/>
            <person name="Arantes T."/>
            <person name="Assis F."/>
            <person name="Boratto P."/>
            <person name="Andrade M."/>
            <person name="Kroon E.G."/>
            <person name="Ribeiro B."/>
            <person name="Bergier I."/>
            <person name="Seligmann H."/>
            <person name="Ghigo E."/>
            <person name="Colson P."/>
            <person name="Levasseur A."/>
            <person name="Kroemer G."/>
            <person name="Raoult D."/>
            <person name="La Scola B."/>
        </authorList>
    </citation>
    <scope>NUCLEOTIDE SEQUENCE [LARGE SCALE GENOMIC DNA]</scope>
    <source>
        <strain evidence="1">Soda lake</strain>
    </source>
</reference>